<proteinExistence type="predicted"/>
<evidence type="ECO:0000313" key="2">
    <source>
        <dbReference type="Proteomes" id="UP000183832"/>
    </source>
</evidence>
<organism evidence="1 2">
    <name type="scientific">Clunio marinus</name>
    <dbReference type="NCBI Taxonomy" id="568069"/>
    <lineage>
        <taxon>Eukaryota</taxon>
        <taxon>Metazoa</taxon>
        <taxon>Ecdysozoa</taxon>
        <taxon>Arthropoda</taxon>
        <taxon>Hexapoda</taxon>
        <taxon>Insecta</taxon>
        <taxon>Pterygota</taxon>
        <taxon>Neoptera</taxon>
        <taxon>Endopterygota</taxon>
        <taxon>Diptera</taxon>
        <taxon>Nematocera</taxon>
        <taxon>Chironomoidea</taxon>
        <taxon>Chironomidae</taxon>
        <taxon>Clunio</taxon>
    </lineage>
</organism>
<accession>A0A1J1IZK1</accession>
<dbReference type="EMBL" id="CVRI01000064">
    <property type="protein sequence ID" value="CRL05130.1"/>
    <property type="molecule type" value="Genomic_DNA"/>
</dbReference>
<dbReference type="Proteomes" id="UP000183832">
    <property type="component" value="Unassembled WGS sequence"/>
</dbReference>
<gene>
    <name evidence="1" type="ORF">CLUMA_CG018289</name>
</gene>
<reference evidence="1 2" key="1">
    <citation type="submission" date="2015-04" db="EMBL/GenBank/DDBJ databases">
        <authorList>
            <person name="Syromyatnikov M.Y."/>
            <person name="Popov V.N."/>
        </authorList>
    </citation>
    <scope>NUCLEOTIDE SEQUENCE [LARGE SCALE GENOMIC DNA]</scope>
</reference>
<keyword evidence="2" id="KW-1185">Reference proteome</keyword>
<evidence type="ECO:0000313" key="1">
    <source>
        <dbReference type="EMBL" id="CRL05130.1"/>
    </source>
</evidence>
<dbReference type="AlphaFoldDB" id="A0A1J1IZK1"/>
<name>A0A1J1IZK1_9DIPT</name>
<protein>
    <submittedName>
        <fullName evidence="1">CLUMA_CG018289, isoform A</fullName>
    </submittedName>
</protein>
<sequence>MICAIHTHYKSTLIALTGTEQVNIRRAKRTQSRTFIHSVNSYNRKDNRIGGSATKIFHQEIYNPLYRPCVKRNNLQMYILLLTSFTYITLVNEETEANRIKTAFQSASHRHYSLPTH</sequence>